<gene>
    <name evidence="1" type="ORF">S01H1_58015</name>
</gene>
<evidence type="ECO:0000313" key="1">
    <source>
        <dbReference type="EMBL" id="GAG16270.1"/>
    </source>
</evidence>
<accession>X0VD29</accession>
<dbReference type="EMBL" id="BARS01037870">
    <property type="protein sequence ID" value="GAG16270.1"/>
    <property type="molecule type" value="Genomic_DNA"/>
</dbReference>
<reference evidence="1" key="1">
    <citation type="journal article" date="2014" name="Front. Microbiol.">
        <title>High frequency of phylogenetically diverse reductive dehalogenase-homologous genes in deep subseafloor sedimentary metagenomes.</title>
        <authorList>
            <person name="Kawai M."/>
            <person name="Futagami T."/>
            <person name="Toyoda A."/>
            <person name="Takaki Y."/>
            <person name="Nishi S."/>
            <person name="Hori S."/>
            <person name="Arai W."/>
            <person name="Tsubouchi T."/>
            <person name="Morono Y."/>
            <person name="Uchiyama I."/>
            <person name="Ito T."/>
            <person name="Fujiyama A."/>
            <person name="Inagaki F."/>
            <person name="Takami H."/>
        </authorList>
    </citation>
    <scope>NUCLEOTIDE SEQUENCE</scope>
    <source>
        <strain evidence="1">Expedition CK06-06</strain>
    </source>
</reference>
<name>X0VD29_9ZZZZ</name>
<organism evidence="1">
    <name type="scientific">marine sediment metagenome</name>
    <dbReference type="NCBI Taxonomy" id="412755"/>
    <lineage>
        <taxon>unclassified sequences</taxon>
        <taxon>metagenomes</taxon>
        <taxon>ecological metagenomes</taxon>
    </lineage>
</organism>
<sequence length="96" mass="11193">MTRRYYPEENTEEQLDYLLNSGLTFIDNMRCSILDLDLDEGLNEIQHGLDYIPLGYFVIYKTEEGDIWGTDQQSWTESTLSLRSSVPNQKARLIVL</sequence>
<dbReference type="AlphaFoldDB" id="X0VD29"/>
<protein>
    <submittedName>
        <fullName evidence="1">Uncharacterized protein</fullName>
    </submittedName>
</protein>
<proteinExistence type="predicted"/>
<comment type="caution">
    <text evidence="1">The sequence shown here is derived from an EMBL/GenBank/DDBJ whole genome shotgun (WGS) entry which is preliminary data.</text>
</comment>